<organism evidence="3 4">
    <name type="scientific">Jeremy Point nyavirus</name>
    <dbReference type="NCBI Taxonomy" id="2652327"/>
    <lineage>
        <taxon>Viruses</taxon>
        <taxon>Riboviria</taxon>
        <taxon>Orthornavirae</taxon>
        <taxon>Negarnaviricota</taxon>
        <taxon>Haploviricotina</taxon>
        <taxon>Monjiviricetes</taxon>
        <taxon>Mononegavirales</taxon>
        <taxon>Nyamiviridae</taxon>
        <taxon>Nyavirus</taxon>
        <taxon>Nyavirus somateriae</taxon>
    </lineage>
</organism>
<dbReference type="InterPro" id="IPR036048">
    <property type="entry name" value="Interleukin_8-like_sf"/>
</dbReference>
<feature type="compositionally biased region" description="Polar residues" evidence="1">
    <location>
        <begin position="100"/>
        <end position="110"/>
    </location>
</feature>
<dbReference type="RefSeq" id="YP_010799961.1">
    <property type="nucleotide sequence ID" value="NC_076714.1"/>
</dbReference>
<name>A0AAE6NT29_9MONO</name>
<dbReference type="GO" id="GO:0005576">
    <property type="term" value="C:extracellular region"/>
    <property type="evidence" value="ECO:0007669"/>
    <property type="project" value="InterPro"/>
</dbReference>
<dbReference type="GO" id="GO:0008009">
    <property type="term" value="F:chemokine activity"/>
    <property type="evidence" value="ECO:0007669"/>
    <property type="project" value="InterPro"/>
</dbReference>
<dbReference type="Pfam" id="PF00048">
    <property type="entry name" value="IL8"/>
    <property type="match status" value="1"/>
</dbReference>
<dbReference type="SMART" id="SM00199">
    <property type="entry name" value="SCY"/>
    <property type="match status" value="1"/>
</dbReference>
<dbReference type="PRINTS" id="PR00437">
    <property type="entry name" value="SMALLCYTKCXC"/>
</dbReference>
<reference evidence="3" key="1">
    <citation type="submission" date="2019-06" db="EMBL/GenBank/DDBJ databases">
        <title>A rare and unique case of the capture and subsequent duplication and divergent evolution of a vertebrate ELR+ CXC chemokine in Jeremy Point virus, a novel nyavirus.</title>
        <authorList>
            <person name="Sebastian A.L."/>
            <person name="Feng K.H."/>
            <person name="Grenier J.K."/>
            <person name="Allison A.B."/>
        </authorList>
    </citation>
    <scope>NUCLEOTIDE SEQUENCE</scope>
    <source>
        <strain evidence="3">13-143</strain>
    </source>
</reference>
<dbReference type="EMBL" id="MN045233">
    <property type="protein sequence ID" value="QFG01731.1"/>
    <property type="molecule type" value="Viral_cRNA"/>
</dbReference>
<feature type="compositionally biased region" description="Basic and acidic residues" evidence="1">
    <location>
        <begin position="138"/>
        <end position="151"/>
    </location>
</feature>
<protein>
    <submittedName>
        <fullName evidence="3">Vck6 protein</fullName>
    </submittedName>
</protein>
<accession>A0AAE6NT29</accession>
<feature type="compositionally biased region" description="Basic and acidic residues" evidence="1">
    <location>
        <begin position="111"/>
        <end position="122"/>
    </location>
</feature>
<sequence length="183" mass="19534">MDAVKVLLVSALLGSVAAHELRCMCPSATSGILYGDMISAITVIKPGPHCEKKEIIATLKKGGDVCLASLSQIKRRVRPGASQPRITAIERLIGDGSLPAATTASPPQETTRAENKPAERAKRAPCLTGPRSCSEGQRVVEPRRIEIDMGPDRPPVSLVMEVPSCPEVAEETLKIAEEEDRST</sequence>
<dbReference type="KEGG" id="vg:80538412"/>
<evidence type="ECO:0000256" key="1">
    <source>
        <dbReference type="SAM" id="MobiDB-lite"/>
    </source>
</evidence>
<dbReference type="InterPro" id="IPR001089">
    <property type="entry name" value="Chemokine_CXC"/>
</dbReference>
<dbReference type="SUPFAM" id="SSF54117">
    <property type="entry name" value="Interleukin 8-like chemokines"/>
    <property type="match status" value="1"/>
</dbReference>
<evidence type="ECO:0000259" key="2">
    <source>
        <dbReference type="SMART" id="SM00199"/>
    </source>
</evidence>
<dbReference type="GeneID" id="80538412"/>
<dbReference type="GO" id="GO:0006955">
    <property type="term" value="P:immune response"/>
    <property type="evidence" value="ECO:0007669"/>
    <property type="project" value="InterPro"/>
</dbReference>
<proteinExistence type="predicted"/>
<dbReference type="InterPro" id="IPR001811">
    <property type="entry name" value="Chemokine_IL8-like_dom"/>
</dbReference>
<evidence type="ECO:0000313" key="4">
    <source>
        <dbReference type="Proteomes" id="UP000830635"/>
    </source>
</evidence>
<gene>
    <name evidence="3" type="primary">ORF 6</name>
</gene>
<feature type="region of interest" description="Disordered" evidence="1">
    <location>
        <begin position="97"/>
        <end position="157"/>
    </location>
</feature>
<keyword evidence="4" id="KW-1185">Reference proteome</keyword>
<evidence type="ECO:0000313" key="3">
    <source>
        <dbReference type="EMBL" id="QFG01731.1"/>
    </source>
</evidence>
<dbReference type="Gene3D" id="2.40.50.40">
    <property type="match status" value="1"/>
</dbReference>
<feature type="domain" description="Chemokine interleukin-8-like" evidence="2">
    <location>
        <begin position="20"/>
        <end position="81"/>
    </location>
</feature>
<dbReference type="Proteomes" id="UP000830635">
    <property type="component" value="Segment"/>
</dbReference>